<dbReference type="Pfam" id="PF08856">
    <property type="entry name" value="DUF1826"/>
    <property type="match status" value="1"/>
</dbReference>
<name>A0ABU1VWK5_9GAMM</name>
<dbReference type="Proteomes" id="UP001257909">
    <property type="component" value="Unassembled WGS sequence"/>
</dbReference>
<sequence length="194" mass="21689">MLAAFQLLPQMRQLQSSSSDILTELFQPDVNLVIWQRELSQRTRTYAGALSKFVDLQLVAEPEELTRLLQNRLPDAEGKAEFIADLELLSQILTCLMDCSAVGVRLKRLEKAMCPRFHTDHVAARLLVTYSGPATEWHAGTTAQSQQPYQQILTGEVALLKGSGWNGNKDGAIWHRSPHTDQPRLLLSLDPVGE</sequence>
<comment type="caution">
    <text evidence="1">The sequence shown here is derived from an EMBL/GenBank/DDBJ whole genome shotgun (WGS) entry which is preliminary data.</text>
</comment>
<keyword evidence="2" id="KW-1185">Reference proteome</keyword>
<dbReference type="EMBL" id="JAVDWR010000002">
    <property type="protein sequence ID" value="MDR7120088.1"/>
    <property type="molecule type" value="Genomic_DNA"/>
</dbReference>
<protein>
    <recommendedName>
        <fullName evidence="3">DUF1826 domain-containing protein</fullName>
    </recommendedName>
</protein>
<dbReference type="RefSeq" id="WP_310275207.1">
    <property type="nucleotide sequence ID" value="NZ_JAVDWR010000002.1"/>
</dbReference>
<evidence type="ECO:0000313" key="2">
    <source>
        <dbReference type="Proteomes" id="UP001257909"/>
    </source>
</evidence>
<evidence type="ECO:0000313" key="1">
    <source>
        <dbReference type="EMBL" id="MDR7120088.1"/>
    </source>
</evidence>
<dbReference type="InterPro" id="IPR014955">
    <property type="entry name" value="DUF1826"/>
</dbReference>
<evidence type="ECO:0008006" key="3">
    <source>
        <dbReference type="Google" id="ProtNLM"/>
    </source>
</evidence>
<gene>
    <name evidence="1" type="ORF">J2W69_001017</name>
</gene>
<reference evidence="1 2" key="1">
    <citation type="submission" date="2023-07" db="EMBL/GenBank/DDBJ databases">
        <title>Sorghum-associated microbial communities from plants grown in Nebraska, USA.</title>
        <authorList>
            <person name="Schachtman D."/>
        </authorList>
    </citation>
    <scope>NUCLEOTIDE SEQUENCE [LARGE SCALE GENOMIC DNA]</scope>
    <source>
        <strain evidence="1 2">4138</strain>
    </source>
</reference>
<accession>A0ABU1VWK5</accession>
<organism evidence="1 2">
    <name type="scientific">Rheinheimera soli</name>
    <dbReference type="NCBI Taxonomy" id="443616"/>
    <lineage>
        <taxon>Bacteria</taxon>
        <taxon>Pseudomonadati</taxon>
        <taxon>Pseudomonadota</taxon>
        <taxon>Gammaproteobacteria</taxon>
        <taxon>Chromatiales</taxon>
        <taxon>Chromatiaceae</taxon>
        <taxon>Rheinheimera</taxon>
    </lineage>
</organism>
<proteinExistence type="predicted"/>